<dbReference type="InterPro" id="IPR010130">
    <property type="entry name" value="T1SS_OMP_TolC"/>
</dbReference>
<evidence type="ECO:0000256" key="1">
    <source>
        <dbReference type="ARBA" id="ARBA00004442"/>
    </source>
</evidence>
<dbReference type="EMBL" id="PQGE01000016">
    <property type="protein sequence ID" value="POP43082.1"/>
    <property type="molecule type" value="Genomic_DNA"/>
</dbReference>
<comment type="similarity">
    <text evidence="2">Belongs to the outer membrane factor (OMF) (TC 1.B.17) family.</text>
</comment>
<evidence type="ECO:0000256" key="6">
    <source>
        <dbReference type="ARBA" id="ARBA00023136"/>
    </source>
</evidence>
<dbReference type="Pfam" id="PF02321">
    <property type="entry name" value="OEP"/>
    <property type="match status" value="2"/>
</dbReference>
<dbReference type="InterPro" id="IPR003423">
    <property type="entry name" value="OMP_efflux"/>
</dbReference>
<dbReference type="RefSeq" id="WP_103677400.1">
    <property type="nucleotide sequence ID" value="NZ_PQGD01000014.1"/>
</dbReference>
<evidence type="ECO:0000256" key="8">
    <source>
        <dbReference type="SAM" id="Coils"/>
    </source>
</evidence>
<accession>A0A2P5GM47</accession>
<sequence length="450" mass="50761">MKHRSQLLSGISLSLLTLGAAQATTLEKAIKDTLTWHPEVSSSSNSRYSADQDLRSAQGGYLPSLDLQAGTGWEQTDNATTRAEGDHLRDLHRSESSINLTQNLFNGFATTSEVARQKATVNSRAWTVLNTSENTALSAVQTYIGVLMRQKMVSLAEENLKNHERVFDQIRLRTEQGVGRQADYEQAEARLAQARNNLLTEQTNLEDAKANYQSVTGSEPVDLTMPVKFPVPASLEEAKRDMLENSPLLKQAAADVEATHQQYEAQKSRFYPNVNMEVGRTMDNNIDGTRGHSQEWQAMVRMRYNLYNGGSDKATLTSYAYKMKEAEDVRNNALRQLNEELRLSWNALQNAEKQVPIAKEYADRSMTVRTAYQEQFSLGDRTLLDMLDSENEVFTAQRRYVELQFTEMFNTYRISARTGLLLKTLNIQPPSAAQPLDDMQTSKNELPELK</sequence>
<dbReference type="GO" id="GO:0015562">
    <property type="term" value="F:efflux transmembrane transporter activity"/>
    <property type="evidence" value="ECO:0007669"/>
    <property type="project" value="InterPro"/>
</dbReference>
<evidence type="ECO:0000256" key="4">
    <source>
        <dbReference type="ARBA" id="ARBA00022452"/>
    </source>
</evidence>
<organism evidence="12 14">
    <name type="scientific">Superficieibacter electus</name>
    <dbReference type="NCBI Taxonomy" id="2022662"/>
    <lineage>
        <taxon>Bacteria</taxon>
        <taxon>Pseudomonadati</taxon>
        <taxon>Pseudomonadota</taxon>
        <taxon>Gammaproteobacteria</taxon>
        <taxon>Enterobacterales</taxon>
        <taxon>Enterobacteriaceae</taxon>
        <taxon>Superficieibacter</taxon>
    </lineage>
</organism>
<keyword evidence="13" id="KW-1185">Reference proteome</keyword>
<evidence type="ECO:0000256" key="10">
    <source>
        <dbReference type="SAM" id="SignalP"/>
    </source>
</evidence>
<feature type="chain" id="PRO_5015166883" evidence="10">
    <location>
        <begin position="24"/>
        <end position="450"/>
    </location>
</feature>
<gene>
    <name evidence="12" type="ORF">CHU32_17845</name>
    <name evidence="11" type="ORF">CHU33_17745</name>
</gene>
<evidence type="ECO:0000313" key="14">
    <source>
        <dbReference type="Proteomes" id="UP000247005"/>
    </source>
</evidence>
<proteinExistence type="inferred from homology"/>
<dbReference type="PANTHER" id="PTHR30026">
    <property type="entry name" value="OUTER MEMBRANE PROTEIN TOLC"/>
    <property type="match status" value="1"/>
</dbReference>
<feature type="coiled-coil region" evidence="8">
    <location>
        <begin position="153"/>
        <end position="211"/>
    </location>
</feature>
<keyword evidence="10" id="KW-0732">Signal</keyword>
<dbReference type="SUPFAM" id="SSF56954">
    <property type="entry name" value="Outer membrane efflux proteins (OEP)"/>
    <property type="match status" value="1"/>
</dbReference>
<name>A0A2P5GM47_9ENTR</name>
<evidence type="ECO:0000313" key="11">
    <source>
        <dbReference type="EMBL" id="POP43082.1"/>
    </source>
</evidence>
<keyword evidence="4" id="KW-1134">Transmembrane beta strand</keyword>
<comment type="subcellular location">
    <subcellularLocation>
        <location evidence="1">Cell outer membrane</location>
    </subcellularLocation>
</comment>
<protein>
    <submittedName>
        <fullName evidence="12">Channel protein TolC</fullName>
    </submittedName>
</protein>
<dbReference type="InterPro" id="IPR051906">
    <property type="entry name" value="TolC-like"/>
</dbReference>
<reference evidence="13 14" key="1">
    <citation type="submission" date="2018-01" db="EMBL/GenBank/DDBJ databases">
        <title>Superficieibacter electus gen. nov., sp. nov., an extended-spectrum beta-lactamase possessing member of the Enterobacteriaceae family, isolated from intensive care unit surfaces.</title>
        <authorList>
            <person name="Potter R.F."/>
            <person name="D'Souza A.W."/>
        </authorList>
    </citation>
    <scope>NUCLEOTIDE SEQUENCE [LARGE SCALE GENOMIC DNA]</scope>
    <source>
        <strain evidence="12 14">BP-1</strain>
        <strain evidence="11 13">BP-2</strain>
    </source>
</reference>
<dbReference type="GO" id="GO:0009279">
    <property type="term" value="C:cell outer membrane"/>
    <property type="evidence" value="ECO:0007669"/>
    <property type="project" value="UniProtKB-SubCell"/>
</dbReference>
<dbReference type="PANTHER" id="PTHR30026:SF22">
    <property type="entry name" value="OUTER MEMBRANE EFFLUX PROTEIN"/>
    <property type="match status" value="1"/>
</dbReference>
<dbReference type="OrthoDB" id="9814637at2"/>
<keyword evidence="6" id="KW-0472">Membrane</keyword>
<feature type="region of interest" description="Disordered" evidence="9">
    <location>
        <begin position="431"/>
        <end position="450"/>
    </location>
</feature>
<keyword evidence="7" id="KW-0998">Cell outer membrane</keyword>
<keyword evidence="3" id="KW-0813">Transport</keyword>
<dbReference type="EMBL" id="PQGD01000014">
    <property type="protein sequence ID" value="POP46577.1"/>
    <property type="molecule type" value="Genomic_DNA"/>
</dbReference>
<evidence type="ECO:0000256" key="5">
    <source>
        <dbReference type="ARBA" id="ARBA00022692"/>
    </source>
</evidence>
<dbReference type="GO" id="GO:0015288">
    <property type="term" value="F:porin activity"/>
    <property type="evidence" value="ECO:0007669"/>
    <property type="project" value="TreeGrafter"/>
</dbReference>
<feature type="coiled-coil region" evidence="8">
    <location>
        <begin position="323"/>
        <end position="354"/>
    </location>
</feature>
<keyword evidence="5" id="KW-0812">Transmembrane</keyword>
<evidence type="ECO:0000256" key="9">
    <source>
        <dbReference type="SAM" id="MobiDB-lite"/>
    </source>
</evidence>
<comment type="caution">
    <text evidence="12">The sequence shown here is derived from an EMBL/GenBank/DDBJ whole genome shotgun (WGS) entry which is preliminary data.</text>
</comment>
<evidence type="ECO:0000256" key="3">
    <source>
        <dbReference type="ARBA" id="ARBA00022448"/>
    </source>
</evidence>
<dbReference type="NCBIfam" id="TIGR01844">
    <property type="entry name" value="type_I_sec_TolC"/>
    <property type="match status" value="1"/>
</dbReference>
<dbReference type="Gene3D" id="1.20.1600.10">
    <property type="entry name" value="Outer membrane efflux proteins (OEP)"/>
    <property type="match status" value="1"/>
</dbReference>
<dbReference type="AlphaFoldDB" id="A0A2P5GM47"/>
<evidence type="ECO:0000256" key="7">
    <source>
        <dbReference type="ARBA" id="ARBA00023237"/>
    </source>
</evidence>
<evidence type="ECO:0000313" key="13">
    <source>
        <dbReference type="Proteomes" id="UP000237073"/>
    </source>
</evidence>
<dbReference type="GO" id="GO:1990281">
    <property type="term" value="C:efflux pump complex"/>
    <property type="evidence" value="ECO:0007669"/>
    <property type="project" value="TreeGrafter"/>
</dbReference>
<feature type="signal peptide" evidence="10">
    <location>
        <begin position="1"/>
        <end position="23"/>
    </location>
</feature>
<keyword evidence="8" id="KW-0175">Coiled coil</keyword>
<dbReference type="Proteomes" id="UP000247005">
    <property type="component" value="Unassembled WGS sequence"/>
</dbReference>
<evidence type="ECO:0000256" key="2">
    <source>
        <dbReference type="ARBA" id="ARBA00007613"/>
    </source>
</evidence>
<evidence type="ECO:0000313" key="12">
    <source>
        <dbReference type="EMBL" id="POP46577.1"/>
    </source>
</evidence>
<dbReference type="Proteomes" id="UP000237073">
    <property type="component" value="Unassembled WGS sequence"/>
</dbReference>